<dbReference type="Pfam" id="PF09084">
    <property type="entry name" value="NMT1"/>
    <property type="match status" value="2"/>
</dbReference>
<evidence type="ECO:0000313" key="7">
    <source>
        <dbReference type="Proteomes" id="UP001597229"/>
    </source>
</evidence>
<dbReference type="InterPro" id="IPR015168">
    <property type="entry name" value="SsuA/THI5"/>
</dbReference>
<comment type="subcellular location">
    <subcellularLocation>
        <location evidence="1">Periplasm</location>
    </subcellularLocation>
</comment>
<evidence type="ECO:0000256" key="1">
    <source>
        <dbReference type="ARBA" id="ARBA00004418"/>
    </source>
</evidence>
<dbReference type="PANTHER" id="PTHR30024">
    <property type="entry name" value="ALIPHATIC SULFONATES-BINDING PROTEIN-RELATED"/>
    <property type="match status" value="1"/>
</dbReference>
<evidence type="ECO:0000313" key="6">
    <source>
        <dbReference type="EMBL" id="MFD1247096.1"/>
    </source>
</evidence>
<dbReference type="RefSeq" id="WP_367920399.1">
    <property type="nucleotide sequence ID" value="NZ_BAABAC010000031.1"/>
</dbReference>
<protein>
    <submittedName>
        <fullName evidence="6">ABC transporter substrate-binding protein</fullName>
    </submittedName>
</protein>
<accession>A0ABW3VVK4</accession>
<feature type="signal peptide" evidence="4">
    <location>
        <begin position="1"/>
        <end position="28"/>
    </location>
</feature>
<feature type="domain" description="SsuA/THI5-like" evidence="5">
    <location>
        <begin position="57"/>
        <end position="114"/>
    </location>
</feature>
<evidence type="ECO:0000256" key="3">
    <source>
        <dbReference type="ARBA" id="ARBA00022729"/>
    </source>
</evidence>
<evidence type="ECO:0000256" key="2">
    <source>
        <dbReference type="ARBA" id="ARBA00010742"/>
    </source>
</evidence>
<feature type="domain" description="SsuA/THI5-like" evidence="5">
    <location>
        <begin position="134"/>
        <end position="274"/>
    </location>
</feature>
<comment type="similarity">
    <text evidence="2">Belongs to the bacterial solute-binding protein SsuA/TauA family.</text>
</comment>
<dbReference type="SUPFAM" id="SSF53850">
    <property type="entry name" value="Periplasmic binding protein-like II"/>
    <property type="match status" value="1"/>
</dbReference>
<dbReference type="Proteomes" id="UP001597229">
    <property type="component" value="Unassembled WGS sequence"/>
</dbReference>
<dbReference type="PANTHER" id="PTHR30024:SF47">
    <property type="entry name" value="TAURINE-BINDING PERIPLASMIC PROTEIN"/>
    <property type="match status" value="1"/>
</dbReference>
<evidence type="ECO:0000256" key="4">
    <source>
        <dbReference type="SAM" id="SignalP"/>
    </source>
</evidence>
<comment type="caution">
    <text evidence="6">The sequence shown here is derived from an EMBL/GenBank/DDBJ whole genome shotgun (WGS) entry which is preliminary data.</text>
</comment>
<dbReference type="EMBL" id="JBHTLX010000006">
    <property type="protein sequence ID" value="MFD1247096.1"/>
    <property type="molecule type" value="Genomic_DNA"/>
</dbReference>
<name>A0ABW3VVK4_9ACTN</name>
<sequence length="336" mass="34370">MKTLRTGLVAATASLAVLLAGCGGGGSAADRKTEDGLKVVTVAYTPIYSVGAIKLGMDQGFFEKQGLRVELKQVANPPSGIAAVAGDQVDFNYAPSIPFVNAIANGVKLEIVGAADGYDEGTKAAVAKDPSLALQHDDSGVVAAPGSDIHRAADLQGKTVSVPARGAQLEVTIAAAVAADGGDPSKIHWITLDFPSAVSSLKSGRVDAAGLVVPFISQAEKGGGKLVLSPGLQFFDDGAVGLWITSAALTQKDPKVVTAFQTAIQQSNEYAEAHITDAQKAAATVLKTDLATVEAGSKPAFPATVDPADVQSVIERMKQLGYLKKDVDAASLVYGN</sequence>
<feature type="chain" id="PRO_5045064319" evidence="4">
    <location>
        <begin position="29"/>
        <end position="336"/>
    </location>
</feature>
<evidence type="ECO:0000259" key="5">
    <source>
        <dbReference type="Pfam" id="PF09084"/>
    </source>
</evidence>
<dbReference type="Gene3D" id="3.40.190.10">
    <property type="entry name" value="Periplasmic binding protein-like II"/>
    <property type="match status" value="2"/>
</dbReference>
<reference evidence="7" key="1">
    <citation type="journal article" date="2019" name="Int. J. Syst. Evol. Microbiol.">
        <title>The Global Catalogue of Microorganisms (GCM) 10K type strain sequencing project: providing services to taxonomists for standard genome sequencing and annotation.</title>
        <authorList>
            <consortium name="The Broad Institute Genomics Platform"/>
            <consortium name="The Broad Institute Genome Sequencing Center for Infectious Disease"/>
            <person name="Wu L."/>
            <person name="Ma J."/>
        </authorList>
    </citation>
    <scope>NUCLEOTIDE SEQUENCE [LARGE SCALE GENOMIC DNA]</scope>
    <source>
        <strain evidence="7">CCUG 52478</strain>
    </source>
</reference>
<proteinExistence type="inferred from homology"/>
<keyword evidence="3 4" id="KW-0732">Signal</keyword>
<organism evidence="6 7">
    <name type="scientific">Nocardioides ginsengisoli</name>
    <dbReference type="NCBI Taxonomy" id="363868"/>
    <lineage>
        <taxon>Bacteria</taxon>
        <taxon>Bacillati</taxon>
        <taxon>Actinomycetota</taxon>
        <taxon>Actinomycetes</taxon>
        <taxon>Propionibacteriales</taxon>
        <taxon>Nocardioidaceae</taxon>
        <taxon>Nocardioides</taxon>
    </lineage>
</organism>
<keyword evidence="7" id="KW-1185">Reference proteome</keyword>
<dbReference type="PROSITE" id="PS51257">
    <property type="entry name" value="PROKAR_LIPOPROTEIN"/>
    <property type="match status" value="1"/>
</dbReference>
<gene>
    <name evidence="6" type="ORF">ACFQ3F_04795</name>
</gene>